<dbReference type="AlphaFoldDB" id="A0A445MKY3"/>
<evidence type="ECO:0000313" key="1">
    <source>
        <dbReference type="EMBL" id="RZR74937.1"/>
    </source>
</evidence>
<proteinExistence type="predicted"/>
<dbReference type="EMBL" id="KV876466">
    <property type="protein sequence ID" value="RZR74937.1"/>
    <property type="molecule type" value="Genomic_DNA"/>
</dbReference>
<dbReference type="Proteomes" id="UP000290560">
    <property type="component" value="Unassembled WGS sequence"/>
</dbReference>
<name>A0A445MKY3_ENSVE</name>
<sequence>MVLAPYCPVQGCISGNGRKFDHRRPLQVGDGRFRLLPPTIGWFQPGCGRREEEVGERGRTSDGVPCNNEVAARLSETSTVEEPRDGATDEENLVRWRLRCDLLLVAFLSEVTRKRGSIDDFSSPVRGEALATSHLRGEKKTRRLLPTWGEENKAMSPFSL</sequence>
<protein>
    <submittedName>
        <fullName evidence="1">Uncharacterized protein</fullName>
    </submittedName>
</protein>
<organism evidence="1">
    <name type="scientific">Ensete ventricosum</name>
    <name type="common">Abyssinian banana</name>
    <name type="synonym">Musa ensete</name>
    <dbReference type="NCBI Taxonomy" id="4639"/>
    <lineage>
        <taxon>Eukaryota</taxon>
        <taxon>Viridiplantae</taxon>
        <taxon>Streptophyta</taxon>
        <taxon>Embryophyta</taxon>
        <taxon>Tracheophyta</taxon>
        <taxon>Spermatophyta</taxon>
        <taxon>Magnoliopsida</taxon>
        <taxon>Liliopsida</taxon>
        <taxon>Zingiberales</taxon>
        <taxon>Musaceae</taxon>
        <taxon>Ensete</taxon>
    </lineage>
</organism>
<reference evidence="1" key="1">
    <citation type="journal article" date="2018" name="Data Brief">
        <title>Genome sequence data from 17 accessions of Ensete ventricosum, a staple food crop for millions in Ethiopia.</title>
        <authorList>
            <person name="Yemataw Z."/>
            <person name="Muzemil S."/>
            <person name="Ambachew D."/>
            <person name="Tripathi L."/>
            <person name="Tesfaye K."/>
            <person name="Chala A."/>
            <person name="Farbos A."/>
            <person name="O'Neill P."/>
            <person name="Moore K."/>
            <person name="Grant M."/>
            <person name="Studholme D.J."/>
        </authorList>
    </citation>
    <scope>NUCLEOTIDE SEQUENCE [LARGE SCALE GENOMIC DNA]</scope>
    <source>
        <tissue evidence="1">Leaf</tissue>
    </source>
</reference>
<accession>A0A445MKY3</accession>
<gene>
    <name evidence="1" type="ORF">BHM03_00046428</name>
</gene>